<reference evidence="1 2" key="1">
    <citation type="journal article" date="2019" name="Sci. Rep.">
        <title>A high-quality genome of Eragrostis curvula grass provides insights into Poaceae evolution and supports new strategies to enhance forage quality.</title>
        <authorList>
            <person name="Carballo J."/>
            <person name="Santos B.A.C.M."/>
            <person name="Zappacosta D."/>
            <person name="Garbus I."/>
            <person name="Selva J.P."/>
            <person name="Gallo C.A."/>
            <person name="Diaz A."/>
            <person name="Albertini E."/>
            <person name="Caccamo M."/>
            <person name="Echenique V."/>
        </authorList>
    </citation>
    <scope>NUCLEOTIDE SEQUENCE [LARGE SCALE GENOMIC DNA]</scope>
    <source>
        <strain evidence="2">cv. Victoria</strain>
        <tissue evidence="1">Leaf</tissue>
    </source>
</reference>
<feature type="non-terminal residue" evidence="1">
    <location>
        <position position="1"/>
    </location>
</feature>
<dbReference type="Proteomes" id="UP000324897">
    <property type="component" value="Chromosome 6"/>
</dbReference>
<evidence type="ECO:0000313" key="2">
    <source>
        <dbReference type="Proteomes" id="UP000324897"/>
    </source>
</evidence>
<dbReference type="EMBL" id="RWGY01000002">
    <property type="protein sequence ID" value="TVU50438.1"/>
    <property type="molecule type" value="Genomic_DNA"/>
</dbReference>
<protein>
    <submittedName>
        <fullName evidence="1">Uncharacterized protein</fullName>
    </submittedName>
</protein>
<sequence>VGRRLSRMIYGGPAGLSQPRKRLVGRHSQARNAMTSASRRSTNLANVGSRLSRMIYGGPAGLSQPRKHLVGRHSQARNAMTSASRRSTNLANVRITDIASSVAFVTSPIAMRTLW</sequence>
<evidence type="ECO:0000313" key="1">
    <source>
        <dbReference type="EMBL" id="TVU50438.1"/>
    </source>
</evidence>
<accession>A0A5J9WQM5</accession>
<dbReference type="Gramene" id="TVU50438">
    <property type="protein sequence ID" value="TVU50438"/>
    <property type="gene ID" value="EJB05_01809"/>
</dbReference>
<gene>
    <name evidence="1" type="ORF">EJB05_01809</name>
</gene>
<organism evidence="1 2">
    <name type="scientific">Eragrostis curvula</name>
    <name type="common">weeping love grass</name>
    <dbReference type="NCBI Taxonomy" id="38414"/>
    <lineage>
        <taxon>Eukaryota</taxon>
        <taxon>Viridiplantae</taxon>
        <taxon>Streptophyta</taxon>
        <taxon>Embryophyta</taxon>
        <taxon>Tracheophyta</taxon>
        <taxon>Spermatophyta</taxon>
        <taxon>Magnoliopsida</taxon>
        <taxon>Liliopsida</taxon>
        <taxon>Poales</taxon>
        <taxon>Poaceae</taxon>
        <taxon>PACMAD clade</taxon>
        <taxon>Chloridoideae</taxon>
        <taxon>Eragrostideae</taxon>
        <taxon>Eragrostidinae</taxon>
        <taxon>Eragrostis</taxon>
    </lineage>
</organism>
<keyword evidence="2" id="KW-1185">Reference proteome</keyword>
<comment type="caution">
    <text evidence="1">The sequence shown here is derived from an EMBL/GenBank/DDBJ whole genome shotgun (WGS) entry which is preliminary data.</text>
</comment>
<name>A0A5J9WQM5_9POAL</name>
<dbReference type="AlphaFoldDB" id="A0A5J9WQM5"/>
<proteinExistence type="predicted"/>